<dbReference type="PANTHER" id="PTHR32089">
    <property type="entry name" value="METHYL-ACCEPTING CHEMOTAXIS PROTEIN MCPB"/>
    <property type="match status" value="1"/>
</dbReference>
<dbReference type="AlphaFoldDB" id="A0AAU8GZ44"/>
<dbReference type="FunFam" id="1.10.287.950:FF:000001">
    <property type="entry name" value="Methyl-accepting chemotaxis sensory transducer"/>
    <property type="match status" value="1"/>
</dbReference>
<dbReference type="Gene3D" id="1.10.287.950">
    <property type="entry name" value="Methyl-accepting chemotaxis protein"/>
    <property type="match status" value="1"/>
</dbReference>
<dbReference type="KEGG" id="taut:V4D30_04230"/>
<keyword evidence="6" id="KW-0472">Membrane</keyword>
<dbReference type="PANTHER" id="PTHR32089:SF112">
    <property type="entry name" value="LYSOZYME-LIKE PROTEIN-RELATED"/>
    <property type="match status" value="1"/>
</dbReference>
<evidence type="ECO:0000256" key="1">
    <source>
        <dbReference type="ARBA" id="ARBA00004370"/>
    </source>
</evidence>
<reference evidence="9" key="1">
    <citation type="submission" date="2024-01" db="EMBL/GenBank/DDBJ databases">
        <title>The first autotrophic representatives of the genus Thermodesulfovibrio.</title>
        <authorList>
            <person name="Maltseva A.I."/>
            <person name="Elcheninov A.G."/>
            <person name="Kublanov I.V."/>
            <person name="Lebedinsky A.V."/>
            <person name="Frolov E.N."/>
        </authorList>
    </citation>
    <scope>NUCLEOTIDE SEQUENCE</scope>
    <source>
        <strain evidence="9">3907-1M</strain>
    </source>
</reference>
<evidence type="ECO:0000313" key="9">
    <source>
        <dbReference type="EMBL" id="XCH47487.1"/>
    </source>
</evidence>
<dbReference type="Pfam" id="PF00015">
    <property type="entry name" value="MCPsignal"/>
    <property type="match status" value="1"/>
</dbReference>
<keyword evidence="6" id="KW-1133">Transmembrane helix</keyword>
<feature type="transmembrane region" description="Helical" evidence="6">
    <location>
        <begin position="20"/>
        <end position="42"/>
    </location>
</feature>
<keyword evidence="2 4" id="KW-0807">Transducer</keyword>
<gene>
    <name evidence="9" type="ORF">V4D30_04230</name>
</gene>
<evidence type="ECO:0000256" key="5">
    <source>
        <dbReference type="SAM" id="Coils"/>
    </source>
</evidence>
<dbReference type="SMART" id="SM00283">
    <property type="entry name" value="MA"/>
    <property type="match status" value="1"/>
</dbReference>
<dbReference type="RefSeq" id="WP_353685010.1">
    <property type="nucleotide sequence ID" value="NZ_CP144373.1"/>
</dbReference>
<dbReference type="InterPro" id="IPR025991">
    <property type="entry name" value="Chemoreceptor_zinc-bind_dom"/>
</dbReference>
<dbReference type="InterPro" id="IPR004089">
    <property type="entry name" value="MCPsignal_dom"/>
</dbReference>
<dbReference type="CDD" id="cd11386">
    <property type="entry name" value="MCP_signal"/>
    <property type="match status" value="1"/>
</dbReference>
<feature type="transmembrane region" description="Helical" evidence="6">
    <location>
        <begin position="70"/>
        <end position="93"/>
    </location>
</feature>
<dbReference type="GO" id="GO:0007165">
    <property type="term" value="P:signal transduction"/>
    <property type="evidence" value="ECO:0007669"/>
    <property type="project" value="UniProtKB-KW"/>
</dbReference>
<proteinExistence type="inferred from homology"/>
<feature type="domain" description="Methyl-accepting transducer" evidence="7">
    <location>
        <begin position="150"/>
        <end position="386"/>
    </location>
</feature>
<protein>
    <submittedName>
        <fullName evidence="9">Methyl-accepting chemotaxis protein</fullName>
    </submittedName>
</protein>
<evidence type="ECO:0000259" key="8">
    <source>
        <dbReference type="PROSITE" id="PS50885"/>
    </source>
</evidence>
<feature type="domain" description="HAMP" evidence="8">
    <location>
        <begin position="96"/>
        <end position="145"/>
    </location>
</feature>
<evidence type="ECO:0000256" key="2">
    <source>
        <dbReference type="ARBA" id="ARBA00023224"/>
    </source>
</evidence>
<feature type="coiled-coil region" evidence="5">
    <location>
        <begin position="511"/>
        <end position="538"/>
    </location>
</feature>
<comment type="similarity">
    <text evidence="3">Belongs to the methyl-accepting chemotaxis (MCP) protein family.</text>
</comment>
<evidence type="ECO:0000256" key="6">
    <source>
        <dbReference type="SAM" id="Phobius"/>
    </source>
</evidence>
<dbReference type="EMBL" id="CP144373">
    <property type="protein sequence ID" value="XCH47487.1"/>
    <property type="molecule type" value="Genomic_DNA"/>
</dbReference>
<dbReference type="PROSITE" id="PS50885">
    <property type="entry name" value="HAMP"/>
    <property type="match status" value="1"/>
</dbReference>
<dbReference type="SUPFAM" id="SSF58104">
    <property type="entry name" value="Methyl-accepting chemotaxis protein (MCP) signaling domain"/>
    <property type="match status" value="1"/>
</dbReference>
<accession>A0AAU8GZ44</accession>
<dbReference type="PROSITE" id="PS50111">
    <property type="entry name" value="CHEMOTAXIS_TRANSDUC_2"/>
    <property type="match status" value="1"/>
</dbReference>
<dbReference type="InterPro" id="IPR003660">
    <property type="entry name" value="HAMP_dom"/>
</dbReference>
<evidence type="ECO:0000256" key="3">
    <source>
        <dbReference type="ARBA" id="ARBA00029447"/>
    </source>
</evidence>
<organism evidence="9">
    <name type="scientific">Thermodesulfovibrio autotrophicus</name>
    <dbReference type="NCBI Taxonomy" id="3118333"/>
    <lineage>
        <taxon>Bacteria</taxon>
        <taxon>Pseudomonadati</taxon>
        <taxon>Nitrospirota</taxon>
        <taxon>Thermodesulfovibrionia</taxon>
        <taxon>Thermodesulfovibrionales</taxon>
        <taxon>Thermodesulfovibrionaceae</taxon>
        <taxon>Thermodesulfovibrio</taxon>
    </lineage>
</organism>
<name>A0AAU8GZ44_9BACT</name>
<dbReference type="CDD" id="cd06225">
    <property type="entry name" value="HAMP"/>
    <property type="match status" value="1"/>
</dbReference>
<keyword evidence="6" id="KW-0812">Transmembrane</keyword>
<dbReference type="GO" id="GO:0016020">
    <property type="term" value="C:membrane"/>
    <property type="evidence" value="ECO:0007669"/>
    <property type="project" value="UniProtKB-SubCell"/>
</dbReference>
<comment type="subcellular location">
    <subcellularLocation>
        <location evidence="1">Membrane</location>
    </subcellularLocation>
</comment>
<evidence type="ECO:0000256" key="4">
    <source>
        <dbReference type="PROSITE-ProRule" id="PRU00284"/>
    </source>
</evidence>
<dbReference type="Pfam" id="PF13682">
    <property type="entry name" value="CZB"/>
    <property type="match status" value="1"/>
</dbReference>
<evidence type="ECO:0000259" key="7">
    <source>
        <dbReference type="PROSITE" id="PS50111"/>
    </source>
</evidence>
<dbReference type="GO" id="GO:0006935">
    <property type="term" value="P:chemotaxis"/>
    <property type="evidence" value="ECO:0007669"/>
    <property type="project" value="UniProtKB-ARBA"/>
</dbReference>
<dbReference type="Gene3D" id="1.20.120.30">
    <property type="entry name" value="Aspartate receptor, ligand-binding domain"/>
    <property type="match status" value="1"/>
</dbReference>
<sequence length="544" mass="60508">MKNFLSELDRRVKLRWKMVIPLSLAIAFGVIATVIVTGYGAYKIAYDASIHFGAKEVPVEIMNEVRTLQLVFAVLGFLGLISASAIVYITYLVTHKPVNLLAQTLQKIADGDLTVSVGFKDRVDIVGRLAKSIDKVLQTFINLTDKSFEYSQKLAESVDRCNRVIDETIEGAKRQTQQANQIATAAEEMTQTITDIANNASKASETAQETMDIAKKGQNVAQNAVQKVNVVYETTNELGRMVEKLNSSASEIGEIVTVIKDIADQTNLLALNAAIEAARAGEQGRGFAVVADEVRKLAERTIRATDEIAQKINMIQRETSDTAQSMKKELKEVTEVTESVKSIGNALGEIVSAVTKLKDQITQIATAVEEQSAASEEVTRNIEESAKIASQIERLAETIVKDSYEILHVSSDLRHTASAVKTKRTQQMLFDIFRGDHERLMIRVHAHVRGIDRLDPDRLADYRSCGIGKWYYSEEGQKFKDLPGFSELEDVHKACHSLGRDIVLAHNAGDHEKVRKLFDEANRNFEKLNRLLEQLKSGYLARLR</sequence>
<keyword evidence="5" id="KW-0175">Coiled coil</keyword>